<evidence type="ECO:0000313" key="1">
    <source>
        <dbReference type="EMBL" id="KAG9443905.1"/>
    </source>
</evidence>
<proteinExistence type="predicted"/>
<organism evidence="1 2">
    <name type="scientific">Aristolochia fimbriata</name>
    <name type="common">White veined hardy Dutchman's pipe vine</name>
    <dbReference type="NCBI Taxonomy" id="158543"/>
    <lineage>
        <taxon>Eukaryota</taxon>
        <taxon>Viridiplantae</taxon>
        <taxon>Streptophyta</taxon>
        <taxon>Embryophyta</taxon>
        <taxon>Tracheophyta</taxon>
        <taxon>Spermatophyta</taxon>
        <taxon>Magnoliopsida</taxon>
        <taxon>Magnoliidae</taxon>
        <taxon>Piperales</taxon>
        <taxon>Aristolochiaceae</taxon>
        <taxon>Aristolochia</taxon>
    </lineage>
</organism>
<gene>
    <name evidence="1" type="ORF">H6P81_015245</name>
</gene>
<dbReference type="Proteomes" id="UP000825729">
    <property type="component" value="Unassembled WGS sequence"/>
</dbReference>
<dbReference type="AlphaFoldDB" id="A0AAV7E716"/>
<keyword evidence="2" id="KW-1185">Reference proteome</keyword>
<evidence type="ECO:0000313" key="2">
    <source>
        <dbReference type="Proteomes" id="UP000825729"/>
    </source>
</evidence>
<reference evidence="1 2" key="1">
    <citation type="submission" date="2021-07" db="EMBL/GenBank/DDBJ databases">
        <title>The Aristolochia fimbriata genome: insights into angiosperm evolution, floral development and chemical biosynthesis.</title>
        <authorList>
            <person name="Jiao Y."/>
        </authorList>
    </citation>
    <scope>NUCLEOTIDE SEQUENCE [LARGE SCALE GENOMIC DNA]</scope>
    <source>
        <strain evidence="1">IBCAS-2021</strain>
        <tissue evidence="1">Leaf</tissue>
    </source>
</reference>
<sequence>MNNGERILARYEGGMRKVRAVQRAPVGRRESGGMWESRNIRGCRFHVGRASDVEVPFPISTGKGLESLGRRPDKKRRKILYESAILQRRKV</sequence>
<protein>
    <submittedName>
        <fullName evidence="1">Uncharacterized protein</fullName>
    </submittedName>
</protein>
<dbReference type="EMBL" id="JAINDJ010000006">
    <property type="protein sequence ID" value="KAG9443905.1"/>
    <property type="molecule type" value="Genomic_DNA"/>
</dbReference>
<comment type="caution">
    <text evidence="1">The sequence shown here is derived from an EMBL/GenBank/DDBJ whole genome shotgun (WGS) entry which is preliminary data.</text>
</comment>
<name>A0AAV7E716_ARIFI</name>
<accession>A0AAV7E716</accession>